<evidence type="ECO:0000313" key="2">
    <source>
        <dbReference type="EMBL" id="MPL85914.1"/>
    </source>
</evidence>
<protein>
    <recommendedName>
        <fullName evidence="1">BT4734-like N-terminal domain-containing protein</fullName>
    </recommendedName>
</protein>
<dbReference type="AlphaFoldDB" id="A0A644V3R5"/>
<sequence>MLTFGVNIISSTEQLRKITIEELYQKIAYPSAELTGRIAQLRALQSIDMEQYRYNKRFLPYFTCGIFTPPVRKIVNFHFARYFVLDVDHIGQKNLDLTTLKNELARDERILLMFTSPGNDGLKILFRLENKCFDAAKFSLFYKVFAGGFSQQYQLEQVIDNRTSDVTRACFLSADQEAWYNPEAHTINMDSLVDFNNQLTISNIEQALREKEKNETRVTPDDDTDVKAEINNEILAEIRQKLNPRLVEKQKKEVYVPEQLNAVLPLIEKRAAELGLSIIEVISIQYGKKIKFGVRHFWAEINLFHGKRGFSVVKTPKSGSNEELTQIAFDLVNEVIYNIHD</sequence>
<dbReference type="NCBIfam" id="NF040562">
    <property type="entry name" value="PrimPol_Db"/>
    <property type="match status" value="1"/>
</dbReference>
<name>A0A644V3R5_9ZZZZ</name>
<evidence type="ECO:0000259" key="1">
    <source>
        <dbReference type="Pfam" id="PF08800"/>
    </source>
</evidence>
<comment type="caution">
    <text evidence="2">The sequence shown here is derived from an EMBL/GenBank/DDBJ whole genome shotgun (WGS) entry which is preliminary data.</text>
</comment>
<dbReference type="Pfam" id="PF08800">
    <property type="entry name" value="BT4734-like_N"/>
    <property type="match status" value="1"/>
</dbReference>
<dbReference type="InterPro" id="IPR014907">
    <property type="entry name" value="BT4734-like_N"/>
</dbReference>
<dbReference type="EMBL" id="VSSQ01000213">
    <property type="protein sequence ID" value="MPL85914.1"/>
    <property type="molecule type" value="Genomic_DNA"/>
</dbReference>
<proteinExistence type="predicted"/>
<reference evidence="2" key="1">
    <citation type="submission" date="2019-08" db="EMBL/GenBank/DDBJ databases">
        <authorList>
            <person name="Kucharzyk K."/>
            <person name="Murdoch R.W."/>
            <person name="Higgins S."/>
            <person name="Loffler F."/>
        </authorList>
    </citation>
    <scope>NUCLEOTIDE SEQUENCE</scope>
</reference>
<gene>
    <name evidence="2" type="ORF">SDC9_31889</name>
</gene>
<accession>A0A644V3R5</accession>
<organism evidence="2">
    <name type="scientific">bioreactor metagenome</name>
    <dbReference type="NCBI Taxonomy" id="1076179"/>
    <lineage>
        <taxon>unclassified sequences</taxon>
        <taxon>metagenomes</taxon>
        <taxon>ecological metagenomes</taxon>
    </lineage>
</organism>
<feature type="domain" description="BT4734-like N-terminal" evidence="1">
    <location>
        <begin position="56"/>
        <end position="180"/>
    </location>
</feature>